<reference evidence="2" key="1">
    <citation type="submission" date="2018-04" db="EMBL/GenBank/DDBJ databases">
        <authorList>
            <person name="Cornet L."/>
        </authorList>
    </citation>
    <scope>NUCLEOTIDE SEQUENCE [LARGE SCALE GENOMIC DNA]</scope>
</reference>
<dbReference type="Proteomes" id="UP000249081">
    <property type="component" value="Unassembled WGS sequence"/>
</dbReference>
<sequence>MRTQSVDDIQFVVCLNNADYEASLEIGKIYRSIRDDDATSSGLMRVIDESGDDYAFAASRFYPIELPKPVEDALLAA</sequence>
<protein>
    <submittedName>
        <fullName evidence="1">Uncharacterized protein</fullName>
    </submittedName>
</protein>
<proteinExistence type="predicted"/>
<gene>
    <name evidence="1" type="ORF">DCF17_01065</name>
</gene>
<organism evidence="1 2">
    <name type="scientific">Shackletoniella antarctica</name>
    <dbReference type="NCBI Taxonomy" id="268115"/>
    <lineage>
        <taxon>Bacteria</taxon>
        <taxon>Bacillati</taxon>
        <taxon>Cyanobacteriota</taxon>
        <taxon>Cyanophyceae</taxon>
        <taxon>Oculatellales</taxon>
        <taxon>Oculatellaceae</taxon>
        <taxon>Shackletoniella</taxon>
    </lineage>
</organism>
<dbReference type="AlphaFoldDB" id="A0A2W4WUH6"/>
<reference evidence="1 2" key="2">
    <citation type="submission" date="2018-06" db="EMBL/GenBank/DDBJ databases">
        <title>Metagenomic assembly of (sub)arctic Cyanobacteria and their associated microbiome from non-axenic cultures.</title>
        <authorList>
            <person name="Baurain D."/>
        </authorList>
    </citation>
    <scope>NUCLEOTIDE SEQUENCE [LARGE SCALE GENOMIC DNA]</scope>
    <source>
        <strain evidence="1">ULC041bin1</strain>
    </source>
</reference>
<dbReference type="EMBL" id="QBMN01000004">
    <property type="protein sequence ID" value="PZO45549.1"/>
    <property type="molecule type" value="Genomic_DNA"/>
</dbReference>
<name>A0A2W4WUH6_9CYAN</name>
<evidence type="ECO:0000313" key="2">
    <source>
        <dbReference type="Proteomes" id="UP000249081"/>
    </source>
</evidence>
<accession>A0A2W4WUH6</accession>
<evidence type="ECO:0000313" key="1">
    <source>
        <dbReference type="EMBL" id="PZO45549.1"/>
    </source>
</evidence>
<comment type="caution">
    <text evidence="1">The sequence shown here is derived from an EMBL/GenBank/DDBJ whole genome shotgun (WGS) entry which is preliminary data.</text>
</comment>